<dbReference type="Gene3D" id="3.40.50.300">
    <property type="entry name" value="P-loop containing nucleotide triphosphate hydrolases"/>
    <property type="match status" value="1"/>
</dbReference>
<feature type="binding site" evidence="7">
    <location>
        <position position="82"/>
    </location>
    <ligand>
        <name>substrate</name>
    </ligand>
</feature>
<dbReference type="CDD" id="cd00464">
    <property type="entry name" value="SK"/>
    <property type="match status" value="1"/>
</dbReference>
<evidence type="ECO:0000256" key="3">
    <source>
        <dbReference type="ARBA" id="ARBA00022741"/>
    </source>
</evidence>
<keyword evidence="7" id="KW-0460">Magnesium</keyword>
<comment type="catalytic activity">
    <reaction evidence="7">
        <text>shikimate + ATP = 3-phosphoshikimate + ADP + H(+)</text>
        <dbReference type="Rhea" id="RHEA:13121"/>
        <dbReference type="ChEBI" id="CHEBI:15378"/>
        <dbReference type="ChEBI" id="CHEBI:30616"/>
        <dbReference type="ChEBI" id="CHEBI:36208"/>
        <dbReference type="ChEBI" id="CHEBI:145989"/>
        <dbReference type="ChEBI" id="CHEBI:456216"/>
        <dbReference type="EC" id="2.7.1.71"/>
    </reaction>
</comment>
<keyword evidence="4 7" id="KW-0418">Kinase</keyword>
<dbReference type="GO" id="GO:0008652">
    <property type="term" value="P:amino acid biosynthetic process"/>
    <property type="evidence" value="ECO:0007669"/>
    <property type="project" value="UniProtKB-KW"/>
</dbReference>
<organism evidence="8 9">
    <name type="scientific">Rubinisphaera brasiliensis (strain ATCC 49424 / DSM 5305 / JCM 21570 / IAM 15109 / NBRC 103401 / IFAM 1448)</name>
    <name type="common">Planctomyces brasiliensis</name>
    <dbReference type="NCBI Taxonomy" id="756272"/>
    <lineage>
        <taxon>Bacteria</taxon>
        <taxon>Pseudomonadati</taxon>
        <taxon>Planctomycetota</taxon>
        <taxon>Planctomycetia</taxon>
        <taxon>Planctomycetales</taxon>
        <taxon>Planctomycetaceae</taxon>
        <taxon>Rubinisphaera</taxon>
    </lineage>
</organism>
<evidence type="ECO:0000256" key="4">
    <source>
        <dbReference type="ARBA" id="ARBA00022777"/>
    </source>
</evidence>
<dbReference type="InterPro" id="IPR027417">
    <property type="entry name" value="P-loop_NTPase"/>
</dbReference>
<dbReference type="GO" id="GO:0005524">
    <property type="term" value="F:ATP binding"/>
    <property type="evidence" value="ECO:0007669"/>
    <property type="project" value="UniProtKB-UniRule"/>
</dbReference>
<dbReference type="HOGENOM" id="CLU_057607_4_1_0"/>
<keyword evidence="7" id="KW-0479">Metal-binding</keyword>
<dbReference type="PANTHER" id="PTHR21087">
    <property type="entry name" value="SHIKIMATE KINASE"/>
    <property type="match status" value="1"/>
</dbReference>
<dbReference type="UniPathway" id="UPA00053">
    <property type="reaction ID" value="UER00088"/>
</dbReference>
<comment type="subunit">
    <text evidence="7">Monomer.</text>
</comment>
<keyword evidence="6 7" id="KW-0057">Aromatic amino acid biosynthesis</keyword>
<dbReference type="AlphaFoldDB" id="F0SS85"/>
<feature type="binding site" evidence="7">
    <location>
        <position position="120"/>
    </location>
    <ligand>
        <name>ATP</name>
        <dbReference type="ChEBI" id="CHEBI:30616"/>
    </ligand>
</feature>
<comment type="pathway">
    <text evidence="7">Metabolic intermediate biosynthesis; chorismate biosynthesis; chorismate from D-erythrose 4-phosphate and phosphoenolpyruvate: step 5/7.</text>
</comment>
<dbReference type="GO" id="GO:0000287">
    <property type="term" value="F:magnesium ion binding"/>
    <property type="evidence" value="ECO:0007669"/>
    <property type="project" value="UniProtKB-UniRule"/>
</dbReference>
<dbReference type="PRINTS" id="PR01100">
    <property type="entry name" value="SHIKIMTKNASE"/>
</dbReference>
<dbReference type="Pfam" id="PF01202">
    <property type="entry name" value="SKI"/>
    <property type="match status" value="1"/>
</dbReference>
<dbReference type="SUPFAM" id="SSF52540">
    <property type="entry name" value="P-loop containing nucleoside triphosphate hydrolases"/>
    <property type="match status" value="1"/>
</dbReference>
<dbReference type="KEGG" id="pbs:Plabr_0469"/>
<feature type="binding site" evidence="7">
    <location>
        <position position="37"/>
    </location>
    <ligand>
        <name>substrate</name>
    </ligand>
</feature>
<dbReference type="EC" id="2.7.1.71" evidence="7"/>
<comment type="cofactor">
    <cofactor evidence="7">
        <name>Mg(2+)</name>
        <dbReference type="ChEBI" id="CHEBI:18420"/>
    </cofactor>
    <text evidence="7">Binds 1 Mg(2+) ion per subunit.</text>
</comment>
<dbReference type="GO" id="GO:0009423">
    <property type="term" value="P:chorismate biosynthetic process"/>
    <property type="evidence" value="ECO:0007669"/>
    <property type="project" value="UniProtKB-UniRule"/>
</dbReference>
<accession>F0SS85</accession>
<dbReference type="InterPro" id="IPR031322">
    <property type="entry name" value="Shikimate/glucono_kinase"/>
</dbReference>
<evidence type="ECO:0000256" key="2">
    <source>
        <dbReference type="ARBA" id="ARBA00022679"/>
    </source>
</evidence>
<feature type="binding site" evidence="7">
    <location>
        <position position="137"/>
    </location>
    <ligand>
        <name>substrate</name>
    </ligand>
</feature>
<gene>
    <name evidence="7" type="primary">aroK</name>
    <name evidence="8" type="ordered locus">Plabr_0469</name>
</gene>
<keyword evidence="5 7" id="KW-0067">ATP-binding</keyword>
<evidence type="ECO:0000313" key="9">
    <source>
        <dbReference type="Proteomes" id="UP000006860"/>
    </source>
</evidence>
<dbReference type="HAMAP" id="MF_00109">
    <property type="entry name" value="Shikimate_kinase"/>
    <property type="match status" value="1"/>
</dbReference>
<keyword evidence="1 7" id="KW-0028">Amino-acid biosynthesis</keyword>
<dbReference type="PANTHER" id="PTHR21087:SF16">
    <property type="entry name" value="SHIKIMATE KINASE 1, CHLOROPLASTIC"/>
    <property type="match status" value="1"/>
</dbReference>
<comment type="similarity">
    <text evidence="7">Belongs to the shikimate kinase family.</text>
</comment>
<evidence type="ECO:0000256" key="5">
    <source>
        <dbReference type="ARBA" id="ARBA00022840"/>
    </source>
</evidence>
<keyword evidence="7" id="KW-0963">Cytoplasm</keyword>
<dbReference type="GO" id="GO:0004765">
    <property type="term" value="F:shikimate kinase activity"/>
    <property type="evidence" value="ECO:0007669"/>
    <property type="project" value="UniProtKB-UniRule"/>
</dbReference>
<comment type="subcellular location">
    <subcellularLocation>
        <location evidence="7">Cytoplasm</location>
    </subcellularLocation>
</comment>
<dbReference type="eggNOG" id="COG0703">
    <property type="taxonomic scope" value="Bacteria"/>
</dbReference>
<dbReference type="STRING" id="756272.Plabr_0469"/>
<protein>
    <recommendedName>
        <fullName evidence="7">Shikimate kinase</fullName>
        <shortName evidence="7">SK</shortName>
        <ecNumber evidence="7">2.7.1.71</ecNumber>
    </recommendedName>
</protein>
<evidence type="ECO:0000256" key="7">
    <source>
        <dbReference type="HAMAP-Rule" id="MF_00109"/>
    </source>
</evidence>
<comment type="function">
    <text evidence="7">Catalyzes the specific phosphorylation of the 3-hydroxyl group of shikimic acid using ATP as a cosubstrate.</text>
</comment>
<evidence type="ECO:0000256" key="6">
    <source>
        <dbReference type="ARBA" id="ARBA00023141"/>
    </source>
</evidence>
<evidence type="ECO:0000256" key="1">
    <source>
        <dbReference type="ARBA" id="ARBA00022605"/>
    </source>
</evidence>
<comment type="caution">
    <text evidence="7">Lacks conserved residue(s) required for the propagation of feature annotation.</text>
</comment>
<feature type="binding site" evidence="7">
    <location>
        <position position="19"/>
    </location>
    <ligand>
        <name>Mg(2+)</name>
        <dbReference type="ChEBI" id="CHEBI:18420"/>
    </ligand>
</feature>
<dbReference type="GO" id="GO:0009073">
    <property type="term" value="P:aromatic amino acid family biosynthetic process"/>
    <property type="evidence" value="ECO:0007669"/>
    <property type="project" value="UniProtKB-KW"/>
</dbReference>
<reference evidence="9" key="1">
    <citation type="submission" date="2011-02" db="EMBL/GenBank/DDBJ databases">
        <title>The complete genome of Planctomyces brasiliensis DSM 5305.</title>
        <authorList>
            <person name="Lucas S."/>
            <person name="Copeland A."/>
            <person name="Lapidus A."/>
            <person name="Bruce D."/>
            <person name="Goodwin L."/>
            <person name="Pitluck S."/>
            <person name="Kyrpides N."/>
            <person name="Mavromatis K."/>
            <person name="Pagani I."/>
            <person name="Ivanova N."/>
            <person name="Ovchinnikova G."/>
            <person name="Lu M."/>
            <person name="Detter J.C."/>
            <person name="Han C."/>
            <person name="Land M."/>
            <person name="Hauser L."/>
            <person name="Markowitz V."/>
            <person name="Cheng J.-F."/>
            <person name="Hugenholtz P."/>
            <person name="Woyke T."/>
            <person name="Wu D."/>
            <person name="Tindall B."/>
            <person name="Pomrenke H.G."/>
            <person name="Brambilla E."/>
            <person name="Klenk H.-P."/>
            <person name="Eisen J.A."/>
        </authorList>
    </citation>
    <scope>NUCLEOTIDE SEQUENCE [LARGE SCALE GENOMIC DNA]</scope>
    <source>
        <strain evidence="9">ATCC 49424 / DSM 5305 / JCM 21570 / NBRC 103401 / IFAM 1448</strain>
    </source>
</reference>
<dbReference type="InterPro" id="IPR000623">
    <property type="entry name" value="Shikimate_kinase/TSH1"/>
</dbReference>
<feature type="binding site" evidence="7">
    <location>
        <begin position="15"/>
        <end position="20"/>
    </location>
    <ligand>
        <name>ATP</name>
        <dbReference type="ChEBI" id="CHEBI:30616"/>
    </ligand>
</feature>
<keyword evidence="2 7" id="KW-0808">Transferase</keyword>
<feature type="binding site" evidence="7">
    <location>
        <position position="61"/>
    </location>
    <ligand>
        <name>substrate</name>
    </ligand>
</feature>
<dbReference type="GO" id="GO:0005829">
    <property type="term" value="C:cytosol"/>
    <property type="evidence" value="ECO:0007669"/>
    <property type="project" value="TreeGrafter"/>
</dbReference>
<evidence type="ECO:0000313" key="8">
    <source>
        <dbReference type="EMBL" id="ADY58096.1"/>
    </source>
</evidence>
<sequence length="171" mass="19287">MPSDMRNLVLVGMPGAGKSTVGVILAKWSQRQFVDTDLLIQTDQHRSLQQIVDSDGHQILRAIEERVILEMKVRESVVATGGSVVYSPAAMEHLQRNGVVIYLDTSLPELTTRVTNYETRGIAREPGQTLEELFRERNSLYEQYADWTIACDHCTPEEVCEQILSRLNEAV</sequence>
<proteinExistence type="inferred from homology"/>
<name>F0SS85_RUBBR</name>
<dbReference type="Proteomes" id="UP000006860">
    <property type="component" value="Chromosome"/>
</dbReference>
<dbReference type="EMBL" id="CP002546">
    <property type="protein sequence ID" value="ADY58096.1"/>
    <property type="molecule type" value="Genomic_DNA"/>
</dbReference>
<keyword evidence="9" id="KW-1185">Reference proteome</keyword>
<keyword evidence="3 7" id="KW-0547">Nucleotide-binding</keyword>
<dbReference type="RefSeq" id="WP_013626840.1">
    <property type="nucleotide sequence ID" value="NC_015174.1"/>
</dbReference>